<dbReference type="Proteomes" id="UP000005384">
    <property type="component" value="Unassembled WGS sequence"/>
</dbReference>
<keyword evidence="2" id="KW-1185">Reference proteome</keyword>
<dbReference type="EMBL" id="ADLN01000014">
    <property type="protein sequence ID" value="EHI60604.1"/>
    <property type="molecule type" value="Genomic_DNA"/>
</dbReference>
<reference evidence="1 2" key="1">
    <citation type="submission" date="2011-08" db="EMBL/GenBank/DDBJ databases">
        <title>The Genome Sequence of Clostridium hathewayi WAL-18680.</title>
        <authorList>
            <consortium name="The Broad Institute Genome Sequencing Platform"/>
            <person name="Earl A."/>
            <person name="Ward D."/>
            <person name="Feldgarden M."/>
            <person name="Gevers D."/>
            <person name="Finegold S.M."/>
            <person name="Summanen P.H."/>
            <person name="Molitoris D.R."/>
            <person name="Song M."/>
            <person name="Daigneault M."/>
            <person name="Allen-Vercoe E."/>
            <person name="Young S.K."/>
            <person name="Zeng Q."/>
            <person name="Gargeya S."/>
            <person name="Fitzgerald M."/>
            <person name="Haas B."/>
            <person name="Abouelleil A."/>
            <person name="Alvarado L."/>
            <person name="Arachchi H.M."/>
            <person name="Berlin A."/>
            <person name="Brown A."/>
            <person name="Chapman S.B."/>
            <person name="Chen Z."/>
            <person name="Dunbar C."/>
            <person name="Freedman E."/>
            <person name="Gearin G."/>
            <person name="Gellesch M."/>
            <person name="Goldberg J."/>
            <person name="Griggs A."/>
            <person name="Gujja S."/>
            <person name="Heiman D."/>
            <person name="Howarth C."/>
            <person name="Larson L."/>
            <person name="Lui A."/>
            <person name="MacDonald P.J.P."/>
            <person name="Montmayeur A."/>
            <person name="Murphy C."/>
            <person name="Neiman D."/>
            <person name="Pearson M."/>
            <person name="Priest M."/>
            <person name="Roberts A."/>
            <person name="Saif S."/>
            <person name="Shea T."/>
            <person name="Shenoy N."/>
            <person name="Sisk P."/>
            <person name="Stolte C."/>
            <person name="Sykes S."/>
            <person name="Wortman J."/>
            <person name="Nusbaum C."/>
            <person name="Birren B."/>
        </authorList>
    </citation>
    <scope>NUCLEOTIDE SEQUENCE [LARGE SCALE GENOMIC DNA]</scope>
    <source>
        <strain evidence="1 2">WAL-18680</strain>
    </source>
</reference>
<dbReference type="Pfam" id="PF11185">
    <property type="entry name" value="DUF2971"/>
    <property type="match status" value="1"/>
</dbReference>
<gene>
    <name evidence="1" type="ORF">HMPREF9473_01413</name>
</gene>
<sequence length="432" mass="50601">MQDAWECANKAGEENIGLFELKCGVLYELERYTEIKLVCKKAVEKNSIIDELSRTMSFSIFADIHLLYKYIELDKKELVRKVLNDASDYIDSVKMDTMDGYVSYMPIIKLYKKYKDNKDNIVDIIISLIKLLWETNSIKEQLQFKSKEETIGFYTSIASLSHILKDEKNETKYRMSMFDARHMNDPNEGKVIERYLDEGLPVGCVNLEDFTIYGTSCTFLKSFTTKVDSLPMWVQYAENGTGCFVKVNTVMFEKATKELRRKKNFYFRNLPFEEDYQLYSVAYYDGDKFQTNDGSDITENLKRLKLQYQQIRFEWIENNSDKLEKNDFLGTVNHVLSTIKYLIKRKEYDNEDEVRIMLYRNGKESDIEQADMGEGKIPRLYVHLNVTTEITEVMLGPRVKNGNDLCPFLYSQLGKINKENKAFVSRSSIDYV</sequence>
<dbReference type="HOGENOM" id="CLU_634253_0_0_9"/>
<protein>
    <recommendedName>
        <fullName evidence="3">DUF2971 domain-containing protein</fullName>
    </recommendedName>
</protein>
<dbReference type="AlphaFoldDB" id="G5ID39"/>
<evidence type="ECO:0000313" key="1">
    <source>
        <dbReference type="EMBL" id="EHI60604.1"/>
    </source>
</evidence>
<proteinExistence type="predicted"/>
<dbReference type="PATRIC" id="fig|742737.3.peg.1426"/>
<accession>G5ID39</accession>
<evidence type="ECO:0000313" key="2">
    <source>
        <dbReference type="Proteomes" id="UP000005384"/>
    </source>
</evidence>
<dbReference type="InterPro" id="IPR021352">
    <property type="entry name" value="DUF2971"/>
</dbReference>
<name>G5ID39_9FIRM</name>
<organism evidence="1 2">
    <name type="scientific">Hungatella hathewayi WAL-18680</name>
    <dbReference type="NCBI Taxonomy" id="742737"/>
    <lineage>
        <taxon>Bacteria</taxon>
        <taxon>Bacillati</taxon>
        <taxon>Bacillota</taxon>
        <taxon>Clostridia</taxon>
        <taxon>Lachnospirales</taxon>
        <taxon>Lachnospiraceae</taxon>
        <taxon>Hungatella</taxon>
    </lineage>
</organism>
<comment type="caution">
    <text evidence="1">The sequence shown here is derived from an EMBL/GenBank/DDBJ whole genome shotgun (WGS) entry which is preliminary data.</text>
</comment>
<evidence type="ECO:0008006" key="3">
    <source>
        <dbReference type="Google" id="ProtNLM"/>
    </source>
</evidence>
<dbReference type="RefSeq" id="WP_006779397.1">
    <property type="nucleotide sequence ID" value="NZ_JH379027.1"/>
</dbReference>